<sequence length="539" mass="59587">MSSLSEKLFERLVSPRPPKVQKEEIDVSTVDPGEESSTGTFHEVHRTDKESPSTLTGFSVIAKPKGNQFPAASVSSAPGGATRFSSRIRKKISSQKDTYTSVARHEPDENNTIEPDDEEPLDSDDDKAMTDIEMAEISDTGSTVESIPEVESSANMVHLTDKHCRMTCKITDIHGEKHLCVCGALANLCGRHYKKRINPTGKHQQEAAWYQAAHPKRGDTVYGKAGFTLSDRDMELRKLDERDQMTAALQFVQNSGKAHRESLELIALKESRTEDPTKNLQVTFDQLEVRAGPPATDASGPPLPPPQPSTKNFYGFLDAADNRYKASSIDEATEYFKMGLAMDRKFDNERECDLWVASGAALQRWKKQSSPGAAPGSPAKSPLGATTPKRGNLAGPGSVLLETDDVVSLSESSATTLEDERKSGSKGRHGKDHKNKDSRRRRHKDKKTGKRGKDRKKGKGRGRRHGRRRRGSGDYDSDPSSSGSSSSSSKSPYDGWSSSSDKDSDDSRAYKRSERRKRIKKRSKQSRNSSRHMLGYDEI</sequence>
<feature type="compositionally biased region" description="Low complexity" evidence="1">
    <location>
        <begin position="369"/>
        <end position="385"/>
    </location>
</feature>
<evidence type="ECO:0000313" key="3">
    <source>
        <dbReference type="Proteomes" id="UP001295423"/>
    </source>
</evidence>
<feature type="region of interest" description="Disordered" evidence="1">
    <location>
        <begin position="68"/>
        <end position="125"/>
    </location>
</feature>
<comment type="caution">
    <text evidence="2">The sequence shown here is derived from an EMBL/GenBank/DDBJ whole genome shotgun (WGS) entry which is preliminary data.</text>
</comment>
<proteinExistence type="predicted"/>
<keyword evidence="3" id="KW-1185">Reference proteome</keyword>
<feature type="region of interest" description="Disordered" evidence="1">
    <location>
        <begin position="1"/>
        <end position="54"/>
    </location>
</feature>
<name>A0AAD2FY89_9STRA</name>
<organism evidence="2 3">
    <name type="scientific">Cylindrotheca closterium</name>
    <dbReference type="NCBI Taxonomy" id="2856"/>
    <lineage>
        <taxon>Eukaryota</taxon>
        <taxon>Sar</taxon>
        <taxon>Stramenopiles</taxon>
        <taxon>Ochrophyta</taxon>
        <taxon>Bacillariophyta</taxon>
        <taxon>Bacillariophyceae</taxon>
        <taxon>Bacillariophycidae</taxon>
        <taxon>Bacillariales</taxon>
        <taxon>Bacillariaceae</taxon>
        <taxon>Cylindrotheca</taxon>
    </lineage>
</organism>
<feature type="compositionally biased region" description="Acidic residues" evidence="1">
    <location>
        <begin position="109"/>
        <end position="125"/>
    </location>
</feature>
<dbReference type="EMBL" id="CAKOGP040001912">
    <property type="protein sequence ID" value="CAJ1956279.1"/>
    <property type="molecule type" value="Genomic_DNA"/>
</dbReference>
<dbReference type="Proteomes" id="UP001295423">
    <property type="component" value="Unassembled WGS sequence"/>
</dbReference>
<dbReference type="AlphaFoldDB" id="A0AAD2FY89"/>
<protein>
    <submittedName>
        <fullName evidence="2">Uncharacterized protein</fullName>
    </submittedName>
</protein>
<accession>A0AAD2FY89</accession>
<feature type="compositionally biased region" description="Low complexity" evidence="1">
    <location>
        <begin position="70"/>
        <end position="81"/>
    </location>
</feature>
<reference evidence="2" key="1">
    <citation type="submission" date="2023-08" db="EMBL/GenBank/DDBJ databases">
        <authorList>
            <person name="Audoor S."/>
            <person name="Bilcke G."/>
        </authorList>
    </citation>
    <scope>NUCLEOTIDE SEQUENCE</scope>
</reference>
<evidence type="ECO:0000256" key="1">
    <source>
        <dbReference type="SAM" id="MobiDB-lite"/>
    </source>
</evidence>
<evidence type="ECO:0000313" key="2">
    <source>
        <dbReference type="EMBL" id="CAJ1956279.1"/>
    </source>
</evidence>
<feature type="compositionally biased region" description="Basic and acidic residues" evidence="1">
    <location>
        <begin position="42"/>
        <end position="51"/>
    </location>
</feature>
<feature type="compositionally biased region" description="Basic and acidic residues" evidence="1">
    <location>
        <begin position="500"/>
        <end position="512"/>
    </location>
</feature>
<feature type="compositionally biased region" description="Basic residues" evidence="1">
    <location>
        <begin position="513"/>
        <end position="525"/>
    </location>
</feature>
<feature type="region of interest" description="Disordered" evidence="1">
    <location>
        <begin position="291"/>
        <end position="310"/>
    </location>
</feature>
<feature type="region of interest" description="Disordered" evidence="1">
    <location>
        <begin position="366"/>
        <end position="539"/>
    </location>
</feature>
<gene>
    <name evidence="2" type="ORF">CYCCA115_LOCUS16158</name>
</gene>
<feature type="compositionally biased region" description="Basic residues" evidence="1">
    <location>
        <begin position="424"/>
        <end position="470"/>
    </location>
</feature>
<feature type="compositionally biased region" description="Low complexity" evidence="1">
    <location>
        <begin position="478"/>
        <end position="499"/>
    </location>
</feature>